<evidence type="ECO:0000313" key="2">
    <source>
        <dbReference type="EMBL" id="KAL2061188.1"/>
    </source>
</evidence>
<organism evidence="2 3">
    <name type="scientific">Oculimacula yallundae</name>
    <dbReference type="NCBI Taxonomy" id="86028"/>
    <lineage>
        <taxon>Eukaryota</taxon>
        <taxon>Fungi</taxon>
        <taxon>Dikarya</taxon>
        <taxon>Ascomycota</taxon>
        <taxon>Pezizomycotina</taxon>
        <taxon>Leotiomycetes</taxon>
        <taxon>Helotiales</taxon>
        <taxon>Ploettnerulaceae</taxon>
        <taxon>Oculimacula</taxon>
    </lineage>
</organism>
<dbReference type="EMBL" id="JAZHXI010000019">
    <property type="protein sequence ID" value="KAL2061188.1"/>
    <property type="molecule type" value="Genomic_DNA"/>
</dbReference>
<dbReference type="Proteomes" id="UP001595075">
    <property type="component" value="Unassembled WGS sequence"/>
</dbReference>
<evidence type="ECO:0000256" key="1">
    <source>
        <dbReference type="SAM" id="MobiDB-lite"/>
    </source>
</evidence>
<feature type="region of interest" description="Disordered" evidence="1">
    <location>
        <begin position="942"/>
        <end position="994"/>
    </location>
</feature>
<keyword evidence="3" id="KW-1185">Reference proteome</keyword>
<feature type="region of interest" description="Disordered" evidence="1">
    <location>
        <begin position="285"/>
        <end position="358"/>
    </location>
</feature>
<gene>
    <name evidence="2" type="ORF">VTL71DRAFT_7461</name>
</gene>
<name>A0ABR4BU95_9HELO</name>
<feature type="compositionally biased region" description="Basic and acidic residues" evidence="1">
    <location>
        <begin position="964"/>
        <end position="980"/>
    </location>
</feature>
<protein>
    <submittedName>
        <fullName evidence="2">Uncharacterized protein</fullName>
    </submittedName>
</protein>
<feature type="compositionally biased region" description="Low complexity" evidence="1">
    <location>
        <begin position="336"/>
        <end position="351"/>
    </location>
</feature>
<comment type="caution">
    <text evidence="2">The sequence shown here is derived from an EMBL/GenBank/DDBJ whole genome shotgun (WGS) entry which is preliminary data.</text>
</comment>
<sequence>MAPMMQSSAPAIGESGAVGGVCRALNISDEKQCTATATSVNGLFCAFHSRQCQGLYRGYKSRNARLDRLIASPPSYLSSKKGLATYTFQDITSRTLLSEVHSYLFLKLQLLDRVIRARKLHNSRFYAWDMDYGHAKYLDYLQGMRSSTFAALERLERRSAEVLFGEEKWWGWVRGVQDEEGESRREEKEGKRVRAEAAMFRRHWKAAESRARDVKRKEEAMRQDAYLDQVYRERMEERAKNGGEDDDEDMEWDPIEDVLEDNRGSYIDLIQSFLWMAIQDEKVEEPIPEETPSSPPTEEPSTPTPTEEPESTPSTPQVIKPSHSSKKAKAKKKKSQTPSTKPKPTESSTQSQEPDKSLIETRQEMSTRLLEGADFSTSKVKGLMIAGTLENPTITTKTITFPPAETERLLNEIAEIKHLLFCRLVLGHAALLPAALRASSLEEFLADEEVTASALRDLCLKMENPGLQEIRDACADLFRADEEPEDENEEVEMKDVETQIVKKHPYDLNIFSGKKRKGELPDKWLPKPDPMKEAMLDGMPSFDSMMGEDGGGAVDFGKTGDDKTPRKKIRVKVCGRSIWNYPSDKAMNRGGWLHFCIIAKESDLHDAVALCRHWDEFFELNILAIWGYFPGKSWAEWAGNRYRQQMLQHGFIMYYESSDPDAYQLTIHQQQGGRRGPARRTHMTFEARNWICAHIKRDDQASRRLVQYLSMQRHRLLVLVRDAETGNLVIKPPEDERWLYRQKAGLGRAVRNDWNVIKSVGPLFFEEMEKYRGWNFSFKEYYDVYVWDLEPGEPFAVLYNGLQEMIFKAIRCRKGADIYNLSAPILKTLHTDRTTNRVRDIKPGEDVESIYDAINHDGTKFFYGKLKDGTSTHPDHIYESANVFPRNLMYNEADAIEDAILFPEELAEGGKLDPNDLGKISPLKVWEEEGFSLRKFIEGWESDYSGEEDDEESDDEEDSEDDEDRKYLLDHEYASDHEHEHDDEDEDEEREDDDEHLALGLPNATRTRLTATEVLNKLGYSKELKDAMANAMSIPKPPRRDPGDRRVMEEDFFTFLDKEKSKIFKQVWHAADTAPHAQSHYITQLEYCRASRKFNHRVFDCAATILSFNLLATMRISPTDAKDLHRAIAKISPFFHDEFFAAGARGEIYKDSLIFNQEERAKHVPDIRSHVSNKKRKAEFWEEFDREMDETPTGLVEDLPAERDLAIRGVIAHLYKSGIIRSRDAHFEGQAIAATEPHRPGVYDLFIDWRSNIETVTMPRTVTDPHLVPSFKTLTKNFSLQNPTATFSILTLWSAPYFYPLMIGPQNRDATSFRDLVNRTYHFMFVPKDMPCSEWSIHKTATLRLDPWEHFFKGRVVIKRDKFLVLGKDREECEMLTCAACFIIQMKPWRLEVDTWRSWVGVSQAFVQGLDERWLE</sequence>
<feature type="compositionally biased region" description="Low complexity" evidence="1">
    <location>
        <begin position="299"/>
        <end position="322"/>
    </location>
</feature>
<proteinExistence type="predicted"/>
<evidence type="ECO:0000313" key="3">
    <source>
        <dbReference type="Proteomes" id="UP001595075"/>
    </source>
</evidence>
<feature type="compositionally biased region" description="Acidic residues" evidence="1">
    <location>
        <begin position="942"/>
        <end position="963"/>
    </location>
</feature>
<feature type="compositionally biased region" description="Acidic residues" evidence="1">
    <location>
        <begin position="981"/>
        <end position="994"/>
    </location>
</feature>
<accession>A0ABR4BU95</accession>
<reference evidence="2 3" key="1">
    <citation type="journal article" date="2024" name="Commun. Biol.">
        <title>Comparative genomic analysis of thermophilic fungi reveals convergent evolutionary adaptations and gene losses.</title>
        <authorList>
            <person name="Steindorff A.S."/>
            <person name="Aguilar-Pontes M.V."/>
            <person name="Robinson A.J."/>
            <person name="Andreopoulos B."/>
            <person name="LaButti K."/>
            <person name="Kuo A."/>
            <person name="Mondo S."/>
            <person name="Riley R."/>
            <person name="Otillar R."/>
            <person name="Haridas S."/>
            <person name="Lipzen A."/>
            <person name="Grimwood J."/>
            <person name="Schmutz J."/>
            <person name="Clum A."/>
            <person name="Reid I.D."/>
            <person name="Moisan M.C."/>
            <person name="Butler G."/>
            <person name="Nguyen T.T.M."/>
            <person name="Dewar K."/>
            <person name="Conant G."/>
            <person name="Drula E."/>
            <person name="Henrissat B."/>
            <person name="Hansel C."/>
            <person name="Singer S."/>
            <person name="Hutchinson M.I."/>
            <person name="de Vries R.P."/>
            <person name="Natvig D.O."/>
            <person name="Powell A.J."/>
            <person name="Tsang A."/>
            <person name="Grigoriev I.V."/>
        </authorList>
    </citation>
    <scope>NUCLEOTIDE SEQUENCE [LARGE SCALE GENOMIC DNA]</scope>
    <source>
        <strain evidence="2 3">CBS 494.80</strain>
    </source>
</reference>
<feature type="compositionally biased region" description="Basic residues" evidence="1">
    <location>
        <begin position="323"/>
        <end position="335"/>
    </location>
</feature>